<accession>A0A1G2HRE2</accession>
<gene>
    <name evidence="2" type="ORF">A2812_01915</name>
</gene>
<proteinExistence type="predicted"/>
<dbReference type="AlphaFoldDB" id="A0A1G2HRE2"/>
<dbReference type="EMBL" id="MHOM01000016">
    <property type="protein sequence ID" value="OGZ65003.1"/>
    <property type="molecule type" value="Genomic_DNA"/>
</dbReference>
<dbReference type="Proteomes" id="UP000177190">
    <property type="component" value="Unassembled WGS sequence"/>
</dbReference>
<reference evidence="2 3" key="1">
    <citation type="journal article" date="2016" name="Nat. Commun.">
        <title>Thousands of microbial genomes shed light on interconnected biogeochemical processes in an aquifer system.</title>
        <authorList>
            <person name="Anantharaman K."/>
            <person name="Brown C.T."/>
            <person name="Hug L.A."/>
            <person name="Sharon I."/>
            <person name="Castelle C.J."/>
            <person name="Probst A.J."/>
            <person name="Thomas B.C."/>
            <person name="Singh A."/>
            <person name="Wilkins M.J."/>
            <person name="Karaoz U."/>
            <person name="Brodie E.L."/>
            <person name="Williams K.H."/>
            <person name="Hubbard S.S."/>
            <person name="Banfield J.F."/>
        </authorList>
    </citation>
    <scope>NUCLEOTIDE SEQUENCE [LARGE SCALE GENOMIC DNA]</scope>
</reference>
<dbReference type="Gene3D" id="1.20.5.340">
    <property type="match status" value="1"/>
</dbReference>
<comment type="caution">
    <text evidence="2">The sequence shown here is derived from an EMBL/GenBank/DDBJ whole genome shotgun (WGS) entry which is preliminary data.</text>
</comment>
<organism evidence="2 3">
    <name type="scientific">Candidatus Staskawiczbacteria bacterium RIFCSPHIGHO2_01_FULL_36_16</name>
    <dbReference type="NCBI Taxonomy" id="1802200"/>
    <lineage>
        <taxon>Bacteria</taxon>
        <taxon>Candidatus Staskawicziibacteriota</taxon>
    </lineage>
</organism>
<sequence>MAKKNMTINDLAVMVQKGFEKTSTKEQVENLESRIENLEFRINKIEKDVAIIKGTVKNLVAENYKKRIEKLEDELKEIKGTLALILK</sequence>
<feature type="coiled-coil region" evidence="1">
    <location>
        <begin position="21"/>
        <end position="81"/>
    </location>
</feature>
<evidence type="ECO:0000256" key="1">
    <source>
        <dbReference type="SAM" id="Coils"/>
    </source>
</evidence>
<evidence type="ECO:0000313" key="3">
    <source>
        <dbReference type="Proteomes" id="UP000177190"/>
    </source>
</evidence>
<dbReference type="STRING" id="1802200.A2812_01915"/>
<name>A0A1G2HRE2_9BACT</name>
<protein>
    <submittedName>
        <fullName evidence="2">Uncharacterized protein</fullName>
    </submittedName>
</protein>
<evidence type="ECO:0000313" key="2">
    <source>
        <dbReference type="EMBL" id="OGZ65003.1"/>
    </source>
</evidence>
<keyword evidence="1" id="KW-0175">Coiled coil</keyword>